<keyword evidence="3" id="KW-1185">Reference proteome</keyword>
<name>A0A285CMR6_9BACI</name>
<dbReference type="AlphaFoldDB" id="A0A285CMR6"/>
<dbReference type="InterPro" id="IPR046001">
    <property type="entry name" value="DUF5957"/>
</dbReference>
<sequence length="68" mass="7551">MKLSTFIILSLAGGYITGIVLSELIGAISYLWFDQKIGIKFLPIYTAIISLAVMLLINFKKAEKKIES</sequence>
<proteinExistence type="predicted"/>
<dbReference type="RefSeq" id="WP_097157885.1">
    <property type="nucleotide sequence ID" value="NZ_JBEPMQ010000001.1"/>
</dbReference>
<accession>A0A285CMR6</accession>
<organism evidence="2 3">
    <name type="scientific">Bacillus oleivorans</name>
    <dbReference type="NCBI Taxonomy" id="1448271"/>
    <lineage>
        <taxon>Bacteria</taxon>
        <taxon>Bacillati</taxon>
        <taxon>Bacillota</taxon>
        <taxon>Bacilli</taxon>
        <taxon>Bacillales</taxon>
        <taxon>Bacillaceae</taxon>
        <taxon>Bacillus</taxon>
    </lineage>
</organism>
<dbReference type="EMBL" id="OAOP01000002">
    <property type="protein sequence ID" value="SNX68801.1"/>
    <property type="molecule type" value="Genomic_DNA"/>
</dbReference>
<keyword evidence="1" id="KW-1133">Transmembrane helix</keyword>
<evidence type="ECO:0000256" key="1">
    <source>
        <dbReference type="SAM" id="Phobius"/>
    </source>
</evidence>
<protein>
    <submittedName>
        <fullName evidence="2">Uncharacterized protein</fullName>
    </submittedName>
</protein>
<reference evidence="2 3" key="1">
    <citation type="submission" date="2017-08" db="EMBL/GenBank/DDBJ databases">
        <authorList>
            <person name="de Groot N.N."/>
        </authorList>
    </citation>
    <scope>NUCLEOTIDE SEQUENCE [LARGE SCALE GENOMIC DNA]</scope>
    <source>
        <strain evidence="2 3">JC228</strain>
    </source>
</reference>
<dbReference type="OrthoDB" id="165966at2"/>
<evidence type="ECO:0000313" key="2">
    <source>
        <dbReference type="EMBL" id="SNX68801.1"/>
    </source>
</evidence>
<keyword evidence="1" id="KW-0472">Membrane</keyword>
<gene>
    <name evidence="2" type="ORF">SAMN05877753_102735</name>
</gene>
<feature type="transmembrane region" description="Helical" evidence="1">
    <location>
        <begin position="39"/>
        <end position="59"/>
    </location>
</feature>
<dbReference type="Pfam" id="PF19382">
    <property type="entry name" value="DUF5957"/>
    <property type="match status" value="1"/>
</dbReference>
<keyword evidence="1" id="KW-0812">Transmembrane</keyword>
<dbReference type="Proteomes" id="UP000219546">
    <property type="component" value="Unassembled WGS sequence"/>
</dbReference>
<evidence type="ECO:0000313" key="3">
    <source>
        <dbReference type="Proteomes" id="UP000219546"/>
    </source>
</evidence>
<feature type="transmembrane region" description="Helical" evidence="1">
    <location>
        <begin position="7"/>
        <end position="33"/>
    </location>
</feature>